<sequence>MNCPAPSRTLDEPVIEPVLLNDWHVVATSEEITPGKLVPITLFERELVGWRDDDGVAHVWEDLCIHRGARLSKGFIQNNRVVCPYHGWNYDATAQCVLMPAAPTEKPMAKAKALQHHTKEAYGLVWACLGEPAQDIPSFPEWDDPSYKKVVCGPYHFRSGYRALENFIDPTHFPFVHAGVNGIMDLPDPIPAYQVKLEDGVLSTSEIQVTQPYGDPREIPVIAHYAYKCLRPLVAYFKKRVVISDPQHAHLGSDNDRFCTFFTAQQVDATHSIIRICCAMNFDPQPTDAEVRRRQDLVYAQDSAIVDTQRPERIPVDLRQELHHRSDLLGQKYRKWLHDMGVMYGTV</sequence>
<keyword evidence="4" id="KW-0408">Iron</keyword>
<dbReference type="InterPro" id="IPR036922">
    <property type="entry name" value="Rieske_2Fe-2S_sf"/>
</dbReference>
<evidence type="ECO:0000259" key="6">
    <source>
        <dbReference type="PROSITE" id="PS51296"/>
    </source>
</evidence>
<dbReference type="Pfam" id="PF19112">
    <property type="entry name" value="VanA_C"/>
    <property type="match status" value="1"/>
</dbReference>
<evidence type="ECO:0000256" key="4">
    <source>
        <dbReference type="ARBA" id="ARBA00023004"/>
    </source>
</evidence>
<evidence type="ECO:0000256" key="2">
    <source>
        <dbReference type="ARBA" id="ARBA00022723"/>
    </source>
</evidence>
<dbReference type="PANTHER" id="PTHR21266:SF60">
    <property type="entry name" value="3-KETOSTEROID-9-ALPHA-MONOOXYGENASE, OXYGENASE COMPONENT"/>
    <property type="match status" value="1"/>
</dbReference>
<evidence type="ECO:0000313" key="7">
    <source>
        <dbReference type="EMBL" id="MCT9810474.1"/>
    </source>
</evidence>
<dbReference type="GO" id="GO:0051213">
    <property type="term" value="F:dioxygenase activity"/>
    <property type="evidence" value="ECO:0007669"/>
    <property type="project" value="UniProtKB-KW"/>
</dbReference>
<dbReference type="PROSITE" id="PS51296">
    <property type="entry name" value="RIESKE"/>
    <property type="match status" value="1"/>
</dbReference>
<dbReference type="Gene3D" id="2.102.10.10">
    <property type="entry name" value="Rieske [2Fe-2S] iron-sulphur domain"/>
    <property type="match status" value="1"/>
</dbReference>
<comment type="caution">
    <text evidence="7">The sequence shown here is derived from an EMBL/GenBank/DDBJ whole genome shotgun (WGS) entry which is preliminary data.</text>
</comment>
<evidence type="ECO:0000256" key="5">
    <source>
        <dbReference type="ARBA" id="ARBA00023014"/>
    </source>
</evidence>
<evidence type="ECO:0000313" key="8">
    <source>
        <dbReference type="Proteomes" id="UP001525968"/>
    </source>
</evidence>
<gene>
    <name evidence="7" type="ORF">N0K08_07510</name>
</gene>
<dbReference type="InterPro" id="IPR015881">
    <property type="entry name" value="ARHD_Rieske_2Fe_2S"/>
</dbReference>
<dbReference type="RefSeq" id="WP_261499500.1">
    <property type="nucleotide sequence ID" value="NZ_JAODYH010000003.1"/>
</dbReference>
<dbReference type="PANTHER" id="PTHR21266">
    <property type="entry name" value="IRON-SULFUR DOMAIN CONTAINING PROTEIN"/>
    <property type="match status" value="1"/>
</dbReference>
<dbReference type="EMBL" id="JAODYH010000003">
    <property type="protein sequence ID" value="MCT9810474.1"/>
    <property type="molecule type" value="Genomic_DNA"/>
</dbReference>
<dbReference type="CDD" id="cd03469">
    <property type="entry name" value="Rieske_RO_Alpha_N"/>
    <property type="match status" value="1"/>
</dbReference>
<dbReference type="Pfam" id="PF00355">
    <property type="entry name" value="Rieske"/>
    <property type="match status" value="1"/>
</dbReference>
<proteinExistence type="predicted"/>
<keyword evidence="2" id="KW-0479">Metal-binding</keyword>
<evidence type="ECO:0000256" key="3">
    <source>
        <dbReference type="ARBA" id="ARBA00023002"/>
    </source>
</evidence>
<keyword evidence="8" id="KW-1185">Reference proteome</keyword>
<keyword evidence="1" id="KW-0001">2Fe-2S</keyword>
<dbReference type="SUPFAM" id="SSF55961">
    <property type="entry name" value="Bet v1-like"/>
    <property type="match status" value="1"/>
</dbReference>
<dbReference type="SUPFAM" id="SSF50022">
    <property type="entry name" value="ISP domain"/>
    <property type="match status" value="1"/>
</dbReference>
<dbReference type="Proteomes" id="UP001525968">
    <property type="component" value="Unassembled WGS sequence"/>
</dbReference>
<name>A0ABT2PJ12_9BURK</name>
<keyword evidence="3" id="KW-0560">Oxidoreductase</keyword>
<dbReference type="PROSITE" id="PS00570">
    <property type="entry name" value="RING_HYDROXYL_ALPHA"/>
    <property type="match status" value="1"/>
</dbReference>
<dbReference type="InterPro" id="IPR050584">
    <property type="entry name" value="Cholesterol_7-desaturase"/>
</dbReference>
<dbReference type="InterPro" id="IPR017941">
    <property type="entry name" value="Rieske_2Fe-2S"/>
</dbReference>
<keyword evidence="7" id="KW-0223">Dioxygenase</keyword>
<protein>
    <submittedName>
        <fullName evidence="7">Aromatic ring-hydroxylating dioxygenase subunit alpha</fullName>
    </submittedName>
</protein>
<organism evidence="7 8">
    <name type="scientific">Acidovorax bellezanensis</name>
    <dbReference type="NCBI Taxonomy" id="2976702"/>
    <lineage>
        <taxon>Bacteria</taxon>
        <taxon>Pseudomonadati</taxon>
        <taxon>Pseudomonadota</taxon>
        <taxon>Betaproteobacteria</taxon>
        <taxon>Burkholderiales</taxon>
        <taxon>Comamonadaceae</taxon>
        <taxon>Acidovorax</taxon>
    </lineage>
</organism>
<feature type="domain" description="Rieske" evidence="6">
    <location>
        <begin position="23"/>
        <end position="127"/>
    </location>
</feature>
<dbReference type="InterPro" id="IPR044043">
    <property type="entry name" value="VanA_C_cat"/>
</dbReference>
<evidence type="ECO:0000256" key="1">
    <source>
        <dbReference type="ARBA" id="ARBA00022714"/>
    </source>
</evidence>
<reference evidence="7 8" key="1">
    <citation type="submission" date="2022-09" db="EMBL/GenBank/DDBJ databases">
        <title>Draft genome of isolate Be4.</title>
        <authorList>
            <person name="Sanchez-Castro I."/>
            <person name="Martinez-Rodriguez P."/>
            <person name="Descostes M."/>
            <person name="Merroun M."/>
        </authorList>
    </citation>
    <scope>NUCLEOTIDE SEQUENCE [LARGE SCALE GENOMIC DNA]</scope>
    <source>
        <strain evidence="7 8">Be4</strain>
    </source>
</reference>
<accession>A0ABT2PJ12</accession>
<keyword evidence="5" id="KW-0411">Iron-sulfur</keyword>
<dbReference type="Gene3D" id="3.90.380.10">
    <property type="entry name" value="Naphthalene 1,2-dioxygenase Alpha Subunit, Chain A, domain 1"/>
    <property type="match status" value="1"/>
</dbReference>